<gene>
    <name evidence="4" type="primary">fecR_3</name>
    <name evidence="4" type="ORF">SAMEA3906487_02770</name>
</gene>
<dbReference type="PIRSF" id="PIRSF018266">
    <property type="entry name" value="FecR"/>
    <property type="match status" value="1"/>
</dbReference>
<evidence type="ECO:0000313" key="4">
    <source>
        <dbReference type="EMBL" id="SAI71426.1"/>
    </source>
</evidence>
<evidence type="ECO:0000256" key="1">
    <source>
        <dbReference type="SAM" id="Phobius"/>
    </source>
</evidence>
<dbReference type="RefSeq" id="WP_025517601.1">
    <property type="nucleotide sequence ID" value="NZ_CP016340.1"/>
</dbReference>
<organism evidence="4 5">
    <name type="scientific">Bordetella trematum</name>
    <dbReference type="NCBI Taxonomy" id="123899"/>
    <lineage>
        <taxon>Bacteria</taxon>
        <taxon>Pseudomonadati</taxon>
        <taxon>Pseudomonadota</taxon>
        <taxon>Betaproteobacteria</taxon>
        <taxon>Burkholderiales</taxon>
        <taxon>Alcaligenaceae</taxon>
        <taxon>Bordetella</taxon>
    </lineage>
</organism>
<dbReference type="EMBL" id="LT546645">
    <property type="protein sequence ID" value="SAI71426.1"/>
    <property type="molecule type" value="Genomic_DNA"/>
</dbReference>
<reference evidence="4 5" key="1">
    <citation type="submission" date="2016-04" db="EMBL/GenBank/DDBJ databases">
        <authorList>
            <consortium name="Pathogen Informatics"/>
        </authorList>
    </citation>
    <scope>NUCLEOTIDE SEQUENCE [LARGE SCALE GENOMIC DNA]</scope>
    <source>
        <strain evidence="4 5">H044680328</strain>
    </source>
</reference>
<evidence type="ECO:0000313" key="5">
    <source>
        <dbReference type="Proteomes" id="UP000076825"/>
    </source>
</evidence>
<dbReference type="PANTHER" id="PTHR30273">
    <property type="entry name" value="PERIPLASMIC SIGNAL SENSOR AND SIGMA FACTOR ACTIVATOR FECR-RELATED"/>
    <property type="match status" value="1"/>
</dbReference>
<dbReference type="InterPro" id="IPR012373">
    <property type="entry name" value="Ferrdict_sens_TM"/>
</dbReference>
<dbReference type="Pfam" id="PF04773">
    <property type="entry name" value="FecR"/>
    <property type="match status" value="1"/>
</dbReference>
<keyword evidence="1" id="KW-0812">Transmembrane</keyword>
<name>A0A157SNF5_9BORD</name>
<feature type="domain" description="FecR N-terminal" evidence="3">
    <location>
        <begin position="7"/>
        <end position="49"/>
    </location>
</feature>
<dbReference type="Gene3D" id="2.60.120.1440">
    <property type="match status" value="1"/>
</dbReference>
<dbReference type="InterPro" id="IPR006860">
    <property type="entry name" value="FecR"/>
</dbReference>
<dbReference type="Pfam" id="PF16220">
    <property type="entry name" value="DUF4880"/>
    <property type="match status" value="1"/>
</dbReference>
<dbReference type="KEGG" id="btrm:SAMEA390648702770"/>
<dbReference type="eggNOG" id="COG3712">
    <property type="taxonomic scope" value="Bacteria"/>
</dbReference>
<dbReference type="GO" id="GO:0016989">
    <property type="term" value="F:sigma factor antagonist activity"/>
    <property type="evidence" value="ECO:0007669"/>
    <property type="project" value="TreeGrafter"/>
</dbReference>
<keyword evidence="1" id="KW-0472">Membrane</keyword>
<accession>A0A157SNF5</accession>
<dbReference type="PANTHER" id="PTHR30273:SF2">
    <property type="entry name" value="PROTEIN FECR"/>
    <property type="match status" value="1"/>
</dbReference>
<sequence length="299" mass="32391">MNARALEEASRWVVRQSGADMDEAAHQQFRSWYQASEQHAAAYDRLHQLWRHIGEVDRRKLRKRSRPGAASAAFLALAVAAVWFAPPPSTWRADYRSGHAIRSVALPDGSTAILDAESAIALTFNAGQRTLELLHGKVYIQARARQPGQAALRVVTRHATATALGTRFSVQTGSHGTGVTVYEHEVAVDCLSCQPLRRVIVSPGQRVRIDDGKLSQADAPAGPAPAWSQGLASFDDMPLAQAAAELARYSGQAIIVLGKARELRVSGTVAIADAREALSFLLASRAVRLRRLPGLLIVQ</sequence>
<dbReference type="Proteomes" id="UP000076825">
    <property type="component" value="Chromosome 1"/>
</dbReference>
<dbReference type="AlphaFoldDB" id="A0A157SNF5"/>
<evidence type="ECO:0000259" key="2">
    <source>
        <dbReference type="Pfam" id="PF04773"/>
    </source>
</evidence>
<dbReference type="GeneID" id="56589976"/>
<keyword evidence="5" id="KW-1185">Reference proteome</keyword>
<dbReference type="OrthoDB" id="8641865at2"/>
<protein>
    <submittedName>
        <fullName evidence="4">Regulator of iron dicitrate transport</fullName>
    </submittedName>
</protein>
<dbReference type="PATRIC" id="fig|123899.6.peg.2759"/>
<dbReference type="STRING" id="123899.SAMEA3906487_02770"/>
<keyword evidence="1" id="KW-1133">Transmembrane helix</keyword>
<feature type="domain" description="FecR protein" evidence="2">
    <location>
        <begin position="94"/>
        <end position="186"/>
    </location>
</feature>
<dbReference type="InterPro" id="IPR032623">
    <property type="entry name" value="FecR_N"/>
</dbReference>
<evidence type="ECO:0000259" key="3">
    <source>
        <dbReference type="Pfam" id="PF16220"/>
    </source>
</evidence>
<feature type="transmembrane region" description="Helical" evidence="1">
    <location>
        <begin position="68"/>
        <end position="86"/>
    </location>
</feature>
<proteinExistence type="predicted"/>